<dbReference type="EMBL" id="DSYZ01000119">
    <property type="protein sequence ID" value="HGT83309.1"/>
    <property type="molecule type" value="Genomic_DNA"/>
</dbReference>
<comment type="similarity">
    <text evidence="2 3">Belongs to the small heat shock protein (HSP20) family.</text>
</comment>
<evidence type="ECO:0000313" key="6">
    <source>
        <dbReference type="EMBL" id="HGT83309.1"/>
    </source>
</evidence>
<dbReference type="PROSITE" id="PS01031">
    <property type="entry name" value="SHSP"/>
    <property type="match status" value="1"/>
</dbReference>
<dbReference type="AlphaFoldDB" id="A0A7J3M3F5"/>
<dbReference type="PANTHER" id="PTHR46733:SF4">
    <property type="entry name" value="HEAT SHOCK PROTEIN 21, CHLOROPLASTIC"/>
    <property type="match status" value="1"/>
</dbReference>
<evidence type="ECO:0000256" key="3">
    <source>
        <dbReference type="RuleBase" id="RU003616"/>
    </source>
</evidence>
<dbReference type="PANTHER" id="PTHR46733">
    <property type="entry name" value="26.5 KDA HEAT SHOCK PROTEIN, MITOCHONDRIAL"/>
    <property type="match status" value="1"/>
</dbReference>
<feature type="domain" description="CS" evidence="5">
    <location>
        <begin position="84"/>
        <end position="173"/>
    </location>
</feature>
<evidence type="ECO:0000259" key="4">
    <source>
        <dbReference type="PROSITE" id="PS01031"/>
    </source>
</evidence>
<sequence length="173" mass="20120">MVWRRRRKDREEDDEDFWGWDPFAEFDEVFRRMMRDIERAFRFGEVGEFKPIVRGFSIRIGPDGKPEIREFGTKPLIKETGIEERKPLVDVIETDNEVQVIAEMPGVRKEDIELKATERSLEIKAEGESRKYHEIVNLPAEVDPDSARARYNNGVLEVTLAKKAGAGKKIKVE</sequence>
<name>A0A7J3M3F5_ARCFL</name>
<dbReference type="GO" id="GO:0009408">
    <property type="term" value="P:response to heat"/>
    <property type="evidence" value="ECO:0007669"/>
    <property type="project" value="InterPro"/>
</dbReference>
<dbReference type="InterPro" id="IPR008978">
    <property type="entry name" value="HSP20-like_chaperone"/>
</dbReference>
<proteinExistence type="inferred from homology"/>
<dbReference type="NCBIfam" id="NF041800">
    <property type="entry name" value="Hsp20"/>
    <property type="match status" value="1"/>
</dbReference>
<dbReference type="InterPro" id="IPR007052">
    <property type="entry name" value="CS_dom"/>
</dbReference>
<dbReference type="PROSITE" id="PS51203">
    <property type="entry name" value="CS"/>
    <property type="match status" value="1"/>
</dbReference>
<dbReference type="Pfam" id="PF00011">
    <property type="entry name" value="HSP20"/>
    <property type="match status" value="1"/>
</dbReference>
<dbReference type="CDD" id="cd06464">
    <property type="entry name" value="ACD_sHsps-like"/>
    <property type="match status" value="1"/>
</dbReference>
<protein>
    <submittedName>
        <fullName evidence="6">Hsp20/alpha crystallin family protein</fullName>
    </submittedName>
</protein>
<accession>A0A7J3M3F5</accession>
<evidence type="ECO:0000256" key="2">
    <source>
        <dbReference type="PROSITE-ProRule" id="PRU00285"/>
    </source>
</evidence>
<gene>
    <name evidence="6" type="ORF">ENT52_06240</name>
</gene>
<feature type="domain" description="SHSP" evidence="4">
    <location>
        <begin position="79"/>
        <end position="173"/>
    </location>
</feature>
<evidence type="ECO:0000259" key="5">
    <source>
        <dbReference type="PROSITE" id="PS51203"/>
    </source>
</evidence>
<dbReference type="InterPro" id="IPR002068">
    <property type="entry name" value="A-crystallin/Hsp20_dom"/>
</dbReference>
<evidence type="ECO:0000256" key="1">
    <source>
        <dbReference type="ARBA" id="ARBA00023016"/>
    </source>
</evidence>
<reference evidence="6" key="1">
    <citation type="journal article" date="2020" name="mSystems">
        <title>Genome- and Community-Level Interaction Insights into Carbon Utilization and Element Cycling Functions of Hydrothermarchaeota in Hydrothermal Sediment.</title>
        <authorList>
            <person name="Zhou Z."/>
            <person name="Liu Y."/>
            <person name="Xu W."/>
            <person name="Pan J."/>
            <person name="Luo Z.H."/>
            <person name="Li M."/>
        </authorList>
    </citation>
    <scope>NUCLEOTIDE SEQUENCE [LARGE SCALE GENOMIC DNA]</scope>
    <source>
        <strain evidence="6">SpSt-587</strain>
    </source>
</reference>
<dbReference type="InterPro" id="IPR044587">
    <property type="entry name" value="HSP21-like"/>
</dbReference>
<organism evidence="6">
    <name type="scientific">Archaeoglobus fulgidus</name>
    <dbReference type="NCBI Taxonomy" id="2234"/>
    <lineage>
        <taxon>Archaea</taxon>
        <taxon>Methanobacteriati</taxon>
        <taxon>Methanobacteriota</taxon>
        <taxon>Archaeoglobi</taxon>
        <taxon>Archaeoglobales</taxon>
        <taxon>Archaeoglobaceae</taxon>
        <taxon>Archaeoglobus</taxon>
    </lineage>
</organism>
<dbReference type="Gene3D" id="2.60.40.790">
    <property type="match status" value="1"/>
</dbReference>
<dbReference type="SUPFAM" id="SSF49764">
    <property type="entry name" value="HSP20-like chaperones"/>
    <property type="match status" value="1"/>
</dbReference>
<keyword evidence="1" id="KW-0346">Stress response</keyword>
<comment type="caution">
    <text evidence="6">The sequence shown here is derived from an EMBL/GenBank/DDBJ whole genome shotgun (WGS) entry which is preliminary data.</text>
</comment>